<proteinExistence type="predicted"/>
<dbReference type="EMBL" id="SLXE01000011">
    <property type="protein sequence ID" value="TCP06477.1"/>
    <property type="molecule type" value="Genomic_DNA"/>
</dbReference>
<gene>
    <name evidence="2" type="ORF">EV680_11131</name>
</gene>
<keyword evidence="1" id="KW-0472">Membrane</keyword>
<keyword evidence="1" id="KW-1133">Transmembrane helix</keyword>
<protein>
    <submittedName>
        <fullName evidence="2">Uncharacterized protein</fullName>
    </submittedName>
</protein>
<evidence type="ECO:0000313" key="2">
    <source>
        <dbReference type="EMBL" id="TCP06477.1"/>
    </source>
</evidence>
<sequence>MNQHLSMKAIFSLPTLAFFSSVILTYHRFFNHFSKTWRKMHFLIPV</sequence>
<keyword evidence="3" id="KW-1185">Reference proteome</keyword>
<organism evidence="2 3">
    <name type="scientific">Uruburuella suis</name>
    <dbReference type="NCBI Taxonomy" id="252130"/>
    <lineage>
        <taxon>Bacteria</taxon>
        <taxon>Pseudomonadati</taxon>
        <taxon>Pseudomonadota</taxon>
        <taxon>Betaproteobacteria</taxon>
        <taxon>Neisseriales</taxon>
        <taxon>Neisseriaceae</taxon>
        <taxon>Uruburuella</taxon>
    </lineage>
</organism>
<keyword evidence="1" id="KW-0812">Transmembrane</keyword>
<reference evidence="2 3" key="1">
    <citation type="submission" date="2019-03" db="EMBL/GenBank/DDBJ databases">
        <title>Genomic Encyclopedia of Type Strains, Phase IV (KMG-IV): sequencing the most valuable type-strain genomes for metagenomic binning, comparative biology and taxonomic classification.</title>
        <authorList>
            <person name="Goeker M."/>
        </authorList>
    </citation>
    <scope>NUCLEOTIDE SEQUENCE [LARGE SCALE GENOMIC DNA]</scope>
    <source>
        <strain evidence="2 3">DSM 17474</strain>
    </source>
</reference>
<feature type="transmembrane region" description="Helical" evidence="1">
    <location>
        <begin position="6"/>
        <end position="30"/>
    </location>
</feature>
<evidence type="ECO:0000256" key="1">
    <source>
        <dbReference type="SAM" id="Phobius"/>
    </source>
</evidence>
<dbReference type="Proteomes" id="UP000294721">
    <property type="component" value="Unassembled WGS sequence"/>
</dbReference>
<accession>A0ABY2C312</accession>
<comment type="caution">
    <text evidence="2">The sequence shown here is derived from an EMBL/GenBank/DDBJ whole genome shotgun (WGS) entry which is preliminary data.</text>
</comment>
<evidence type="ECO:0000313" key="3">
    <source>
        <dbReference type="Proteomes" id="UP000294721"/>
    </source>
</evidence>
<name>A0ABY2C312_9NEIS</name>